<evidence type="ECO:0000259" key="1">
    <source>
        <dbReference type="Pfam" id="PF00144"/>
    </source>
</evidence>
<dbReference type="PANTHER" id="PTHR43319:SF3">
    <property type="entry name" value="BETA-LACTAMASE-RELATED DOMAIN-CONTAINING PROTEIN"/>
    <property type="match status" value="1"/>
</dbReference>
<reference evidence="2" key="1">
    <citation type="journal article" date="2022" name="bioRxiv">
        <title>Deciphering the potential niche of two novel black yeast fungi from a biological soil crust based on their genomes, phenotypes, and melanin regulation.</title>
        <authorList>
            <consortium name="DOE Joint Genome Institute"/>
            <person name="Carr E.C."/>
            <person name="Barton Q."/>
            <person name="Grambo S."/>
            <person name="Sullivan M."/>
            <person name="Renfro C.M."/>
            <person name="Kuo A."/>
            <person name="Pangilinan J."/>
            <person name="Lipzen A."/>
            <person name="Keymanesh K."/>
            <person name="Savage E."/>
            <person name="Barry K."/>
            <person name="Grigoriev I.V."/>
            <person name="Riekhof W.R."/>
            <person name="Harris S.S."/>
        </authorList>
    </citation>
    <scope>NUCLEOTIDE SEQUENCE</scope>
    <source>
        <strain evidence="2">JF 03-4F</strain>
    </source>
</reference>
<proteinExistence type="predicted"/>
<evidence type="ECO:0000313" key="2">
    <source>
        <dbReference type="EMBL" id="KAI1608332.1"/>
    </source>
</evidence>
<protein>
    <submittedName>
        <fullName evidence="2">Beta-lactamase</fullName>
    </submittedName>
</protein>
<dbReference type="InterPro" id="IPR052907">
    <property type="entry name" value="Beta-lactamase/esterase"/>
</dbReference>
<name>A0AAN6I8A8_9EURO</name>
<dbReference type="InterPro" id="IPR012338">
    <property type="entry name" value="Beta-lactam/transpept-like"/>
</dbReference>
<dbReference type="Gene3D" id="3.40.710.10">
    <property type="entry name" value="DD-peptidase/beta-lactamase superfamily"/>
    <property type="match status" value="1"/>
</dbReference>
<dbReference type="AlphaFoldDB" id="A0AAN6I8A8"/>
<feature type="domain" description="Beta-lactamase-related" evidence="1">
    <location>
        <begin position="20"/>
        <end position="367"/>
    </location>
</feature>
<dbReference type="Proteomes" id="UP001203852">
    <property type="component" value="Unassembled WGS sequence"/>
</dbReference>
<dbReference type="InterPro" id="IPR001466">
    <property type="entry name" value="Beta-lactam-related"/>
</dbReference>
<sequence>MAEVQGHFEPAFQNVRDRLQNNINDGVELGAAICIIVDGKVVVDIYGGFKDEERTDPWVKDTIVNVWSSTKNISTLAALVLHDRGLLDVNENVSKYWPEFAANGKENIKVRHVLSHTSGVSAWERPFNTNDAYDLKQSTDRLAQQAPWWKPGSASGYQAINMGHLIGELVRRVTGKSLKQFVAEDIAGPLGADFQIGALETDWPRIATLIPPPAMPVDLSTLDENSVAVKTFSAPALDALAGNTAEWRRAEIGAANGHGNARSLARILSVITLDGKVDGHKLLSPETIDLIFHEQADGVDLAIGKPIRFGIGYAIAGGGSEESIPFVPRGKDRRACFWGGWGGSYNLMDVDKRVNVSYVMNKMGPGTLGSPRTGDYIEDIYSSLS</sequence>
<gene>
    <name evidence="2" type="ORF">EDD36DRAFT_469222</name>
</gene>
<comment type="caution">
    <text evidence="2">The sequence shown here is derived from an EMBL/GenBank/DDBJ whole genome shotgun (WGS) entry which is preliminary data.</text>
</comment>
<dbReference type="PANTHER" id="PTHR43319">
    <property type="entry name" value="BETA-LACTAMASE-RELATED"/>
    <property type="match status" value="1"/>
</dbReference>
<keyword evidence="3" id="KW-1185">Reference proteome</keyword>
<dbReference type="SUPFAM" id="SSF56601">
    <property type="entry name" value="beta-lactamase/transpeptidase-like"/>
    <property type="match status" value="1"/>
</dbReference>
<dbReference type="Pfam" id="PF00144">
    <property type="entry name" value="Beta-lactamase"/>
    <property type="match status" value="1"/>
</dbReference>
<organism evidence="2 3">
    <name type="scientific">Exophiala viscosa</name>
    <dbReference type="NCBI Taxonomy" id="2486360"/>
    <lineage>
        <taxon>Eukaryota</taxon>
        <taxon>Fungi</taxon>
        <taxon>Dikarya</taxon>
        <taxon>Ascomycota</taxon>
        <taxon>Pezizomycotina</taxon>
        <taxon>Eurotiomycetes</taxon>
        <taxon>Chaetothyriomycetidae</taxon>
        <taxon>Chaetothyriales</taxon>
        <taxon>Herpotrichiellaceae</taxon>
        <taxon>Exophiala</taxon>
    </lineage>
</organism>
<evidence type="ECO:0000313" key="3">
    <source>
        <dbReference type="Proteomes" id="UP001203852"/>
    </source>
</evidence>
<dbReference type="EMBL" id="MU404363">
    <property type="protein sequence ID" value="KAI1608332.1"/>
    <property type="molecule type" value="Genomic_DNA"/>
</dbReference>
<accession>A0AAN6I8A8</accession>